<feature type="signal peptide" evidence="1">
    <location>
        <begin position="1"/>
        <end position="24"/>
    </location>
</feature>
<dbReference type="Proteomes" id="UP000698028">
    <property type="component" value="Unassembled WGS sequence"/>
</dbReference>
<evidence type="ECO:0000313" key="2">
    <source>
        <dbReference type="EMBL" id="MBW0145328.1"/>
    </source>
</evidence>
<keyword evidence="1" id="KW-0732">Signal</keyword>
<evidence type="ECO:0000313" key="3">
    <source>
        <dbReference type="Proteomes" id="UP000698028"/>
    </source>
</evidence>
<gene>
    <name evidence="2" type="ORF">KTQ36_08480</name>
</gene>
<reference evidence="2 3" key="1">
    <citation type="submission" date="2021-07" db="EMBL/GenBank/DDBJ databases">
        <title>The draft genome sequence of Sphingomicrobium sp. B8.</title>
        <authorList>
            <person name="Mu L."/>
        </authorList>
    </citation>
    <scope>NUCLEOTIDE SEQUENCE [LARGE SCALE GENOMIC DNA]</scope>
    <source>
        <strain evidence="2 3">B8</strain>
    </source>
</reference>
<evidence type="ECO:0000256" key="1">
    <source>
        <dbReference type="SAM" id="SignalP"/>
    </source>
</evidence>
<dbReference type="EMBL" id="JAHVAH010000001">
    <property type="protein sequence ID" value="MBW0145328.1"/>
    <property type="molecule type" value="Genomic_DNA"/>
</dbReference>
<sequence length="211" mass="21926">MIKQTNPLALALVGAVMVGAPAPAQDTRQNDSYTADLQTLNESGVTGTVTLSPRGRYLDVTYDVMGLEEDQPHAAHIHGLGVKDAACPTASQDTDEDGFLELLEGAAVYGGIIITLGGGDNDIDDDGDGMVSGTVTLDLSAKGNAFTGDATRGDLQPLGRTEIVIHGLTLEENDGTLPGEADGTAGYKAFLPVACGSFERDNDDSLEFRTP</sequence>
<protein>
    <recommendedName>
        <fullName evidence="4">CHRD domain-containing protein</fullName>
    </recommendedName>
</protein>
<proteinExistence type="predicted"/>
<keyword evidence="3" id="KW-1185">Reference proteome</keyword>
<comment type="caution">
    <text evidence="2">The sequence shown here is derived from an EMBL/GenBank/DDBJ whole genome shotgun (WGS) entry which is preliminary data.</text>
</comment>
<organism evidence="2 3">
    <name type="scientific">Sphingomicrobium clamense</name>
    <dbReference type="NCBI Taxonomy" id="2851013"/>
    <lineage>
        <taxon>Bacteria</taxon>
        <taxon>Pseudomonadati</taxon>
        <taxon>Pseudomonadota</taxon>
        <taxon>Alphaproteobacteria</taxon>
        <taxon>Sphingomonadales</taxon>
        <taxon>Sphingomonadaceae</taxon>
        <taxon>Sphingomicrobium</taxon>
    </lineage>
</organism>
<dbReference type="RefSeq" id="WP_218633244.1">
    <property type="nucleotide sequence ID" value="NZ_JAHVAH010000001.1"/>
</dbReference>
<evidence type="ECO:0008006" key="4">
    <source>
        <dbReference type="Google" id="ProtNLM"/>
    </source>
</evidence>
<name>A0ABS6V8G6_9SPHN</name>
<accession>A0ABS6V8G6</accession>
<feature type="chain" id="PRO_5047252274" description="CHRD domain-containing protein" evidence="1">
    <location>
        <begin position="25"/>
        <end position="211"/>
    </location>
</feature>